<dbReference type="AlphaFoldDB" id="X1R7P0"/>
<proteinExistence type="predicted"/>
<comment type="caution">
    <text evidence="1">The sequence shown here is derived from an EMBL/GenBank/DDBJ whole genome shotgun (WGS) entry which is preliminary data.</text>
</comment>
<organism evidence="1">
    <name type="scientific">marine sediment metagenome</name>
    <dbReference type="NCBI Taxonomy" id="412755"/>
    <lineage>
        <taxon>unclassified sequences</taxon>
        <taxon>metagenomes</taxon>
        <taxon>ecological metagenomes</taxon>
    </lineage>
</organism>
<evidence type="ECO:0000313" key="1">
    <source>
        <dbReference type="EMBL" id="GAI51629.1"/>
    </source>
</evidence>
<sequence length="82" mass="9113">MTIHWPEGCDGLVDIAVGHNGTFLCPNEPETFLALNNATPTFPMEEPVVWDERLWGIMRNTDGANPHKVSVIIIIVGVEEWA</sequence>
<reference evidence="1" key="1">
    <citation type="journal article" date="2014" name="Front. Microbiol.">
        <title>High frequency of phylogenetically diverse reductive dehalogenase-homologous genes in deep subseafloor sedimentary metagenomes.</title>
        <authorList>
            <person name="Kawai M."/>
            <person name="Futagami T."/>
            <person name="Toyoda A."/>
            <person name="Takaki Y."/>
            <person name="Nishi S."/>
            <person name="Hori S."/>
            <person name="Arai W."/>
            <person name="Tsubouchi T."/>
            <person name="Morono Y."/>
            <person name="Uchiyama I."/>
            <person name="Ito T."/>
            <person name="Fujiyama A."/>
            <person name="Inagaki F."/>
            <person name="Takami H."/>
        </authorList>
    </citation>
    <scope>NUCLEOTIDE SEQUENCE</scope>
    <source>
        <strain evidence="1">Expedition CK06-06</strain>
    </source>
</reference>
<accession>X1R7P0</accession>
<name>X1R7P0_9ZZZZ</name>
<gene>
    <name evidence="1" type="ORF">S06H3_54534</name>
</gene>
<protein>
    <submittedName>
        <fullName evidence="1">Uncharacterized protein</fullName>
    </submittedName>
</protein>
<dbReference type="EMBL" id="BARV01034894">
    <property type="protein sequence ID" value="GAI51629.1"/>
    <property type="molecule type" value="Genomic_DNA"/>
</dbReference>